<feature type="signal peptide" evidence="2">
    <location>
        <begin position="1"/>
        <end position="18"/>
    </location>
</feature>
<gene>
    <name evidence="3" type="ORF">GQ602_001998</name>
</gene>
<reference evidence="3 4" key="1">
    <citation type="journal article" date="2020" name="G3 (Bethesda)">
        <title>Genetic Underpinnings of Host Manipulation by Ophiocordyceps as Revealed by Comparative Transcriptomics.</title>
        <authorList>
            <person name="Will I."/>
            <person name="Das B."/>
            <person name="Trinh T."/>
            <person name="Brachmann A."/>
            <person name="Ohm R.A."/>
            <person name="de Bekker C."/>
        </authorList>
    </citation>
    <scope>NUCLEOTIDE SEQUENCE [LARGE SCALE GENOMIC DNA]</scope>
    <source>
        <strain evidence="3 4">EC05</strain>
    </source>
</reference>
<feature type="region of interest" description="Disordered" evidence="1">
    <location>
        <begin position="97"/>
        <end position="142"/>
    </location>
</feature>
<evidence type="ECO:0000256" key="2">
    <source>
        <dbReference type="SAM" id="SignalP"/>
    </source>
</evidence>
<dbReference type="Proteomes" id="UP000562929">
    <property type="component" value="Unassembled WGS sequence"/>
</dbReference>
<dbReference type="EMBL" id="JAACLJ010000002">
    <property type="protein sequence ID" value="KAF4591699.1"/>
    <property type="molecule type" value="Genomic_DNA"/>
</dbReference>
<protein>
    <submittedName>
        <fullName evidence="3">Uncharacterized protein</fullName>
    </submittedName>
</protein>
<name>A0A8H4Q9J0_9HYPO</name>
<dbReference type="AlphaFoldDB" id="A0A8H4Q9J0"/>
<keyword evidence="4" id="KW-1185">Reference proteome</keyword>
<accession>A0A8H4Q9J0</accession>
<sequence length="142" mass="15731">MKPSALLSTLLLTSLTTAAPLHLQKRQGLGGGAIAFAIPLSIEYAPWVEKARDTFANGFVDGYIGLRDAAKRGLSSFADTIKDMYRERGPSWLKKVVQDERGSNPNCRDGRATERFKEGSLDPGKRDWRDMSCENQAKRAEN</sequence>
<keyword evidence="2" id="KW-0732">Signal</keyword>
<proteinExistence type="predicted"/>
<organism evidence="3 4">
    <name type="scientific">Ophiocordyceps camponoti-floridani</name>
    <dbReference type="NCBI Taxonomy" id="2030778"/>
    <lineage>
        <taxon>Eukaryota</taxon>
        <taxon>Fungi</taxon>
        <taxon>Dikarya</taxon>
        <taxon>Ascomycota</taxon>
        <taxon>Pezizomycotina</taxon>
        <taxon>Sordariomycetes</taxon>
        <taxon>Hypocreomycetidae</taxon>
        <taxon>Hypocreales</taxon>
        <taxon>Ophiocordycipitaceae</taxon>
        <taxon>Ophiocordyceps</taxon>
    </lineage>
</organism>
<evidence type="ECO:0000313" key="4">
    <source>
        <dbReference type="Proteomes" id="UP000562929"/>
    </source>
</evidence>
<comment type="caution">
    <text evidence="3">The sequence shown here is derived from an EMBL/GenBank/DDBJ whole genome shotgun (WGS) entry which is preliminary data.</text>
</comment>
<feature type="chain" id="PRO_5034455282" evidence="2">
    <location>
        <begin position="19"/>
        <end position="142"/>
    </location>
</feature>
<evidence type="ECO:0000313" key="3">
    <source>
        <dbReference type="EMBL" id="KAF4591699.1"/>
    </source>
</evidence>
<evidence type="ECO:0000256" key="1">
    <source>
        <dbReference type="SAM" id="MobiDB-lite"/>
    </source>
</evidence>